<keyword evidence="3" id="KW-1185">Reference proteome</keyword>
<accession>A0A9W7GIB4</accession>
<gene>
    <name evidence="2" type="ORF">TrCOL_g199</name>
</gene>
<proteinExistence type="predicted"/>
<dbReference type="Proteomes" id="UP001165065">
    <property type="component" value="Unassembled WGS sequence"/>
</dbReference>
<feature type="compositionally biased region" description="Basic and acidic residues" evidence="1">
    <location>
        <begin position="160"/>
        <end position="181"/>
    </location>
</feature>
<protein>
    <submittedName>
        <fullName evidence="2">Uncharacterized protein</fullName>
    </submittedName>
</protein>
<evidence type="ECO:0000313" key="3">
    <source>
        <dbReference type="Proteomes" id="UP001165065"/>
    </source>
</evidence>
<evidence type="ECO:0000313" key="2">
    <source>
        <dbReference type="EMBL" id="GMI44613.1"/>
    </source>
</evidence>
<dbReference type="AlphaFoldDB" id="A0A9W7GIB4"/>
<name>A0A9W7GIB4_9STRA</name>
<dbReference type="EMBL" id="BRYA01001488">
    <property type="protein sequence ID" value="GMI44613.1"/>
    <property type="molecule type" value="Genomic_DNA"/>
</dbReference>
<sequence>MSEDEKHSVKEIGGALSAVFVEDGIKSLGKAVTFIFEPIVETLQPELFGESYIDQHEDGAVVKSICATVEDFRDDLVAYLGGTDSYLMGKAGAMVVETAVGFYLSSLLVAADREIVLQIGEEIVGGYQGGGGGGETGEAAAPSLAAKSPMRTMRNSLSKRQKEGVLSEGEGKNQVDHGARH</sequence>
<comment type="caution">
    <text evidence="2">The sequence shown here is derived from an EMBL/GenBank/DDBJ whole genome shotgun (WGS) entry which is preliminary data.</text>
</comment>
<evidence type="ECO:0000256" key="1">
    <source>
        <dbReference type="SAM" id="MobiDB-lite"/>
    </source>
</evidence>
<feature type="region of interest" description="Disordered" evidence="1">
    <location>
        <begin position="130"/>
        <end position="181"/>
    </location>
</feature>
<reference evidence="3" key="1">
    <citation type="journal article" date="2023" name="Commun. Biol.">
        <title>Genome analysis of Parmales, the sister group of diatoms, reveals the evolutionary specialization of diatoms from phago-mixotrophs to photoautotrophs.</title>
        <authorList>
            <person name="Ban H."/>
            <person name="Sato S."/>
            <person name="Yoshikawa S."/>
            <person name="Yamada K."/>
            <person name="Nakamura Y."/>
            <person name="Ichinomiya M."/>
            <person name="Sato N."/>
            <person name="Blanc-Mathieu R."/>
            <person name="Endo H."/>
            <person name="Kuwata A."/>
            <person name="Ogata H."/>
        </authorList>
    </citation>
    <scope>NUCLEOTIDE SEQUENCE [LARGE SCALE GENOMIC DNA]</scope>
</reference>
<organism evidence="2 3">
    <name type="scientific">Triparma columacea</name>
    <dbReference type="NCBI Taxonomy" id="722753"/>
    <lineage>
        <taxon>Eukaryota</taxon>
        <taxon>Sar</taxon>
        <taxon>Stramenopiles</taxon>
        <taxon>Ochrophyta</taxon>
        <taxon>Bolidophyceae</taxon>
        <taxon>Parmales</taxon>
        <taxon>Triparmaceae</taxon>
        <taxon>Triparma</taxon>
    </lineage>
</organism>